<dbReference type="SMART" id="SM00612">
    <property type="entry name" value="Kelch"/>
    <property type="match status" value="2"/>
</dbReference>
<reference evidence="5" key="1">
    <citation type="submission" date="2012-12" db="EMBL/GenBank/DDBJ databases">
        <authorList>
            <person name="Hellsten U."/>
            <person name="Grimwood J."/>
            <person name="Chapman J.A."/>
            <person name="Shapiro H."/>
            <person name="Aerts A."/>
            <person name="Otillar R.P."/>
            <person name="Terry A.Y."/>
            <person name="Boore J.L."/>
            <person name="Simakov O."/>
            <person name="Marletaz F."/>
            <person name="Cho S.-J."/>
            <person name="Edsinger-Gonzales E."/>
            <person name="Havlak P."/>
            <person name="Kuo D.-H."/>
            <person name="Larsson T."/>
            <person name="Lv J."/>
            <person name="Arendt D."/>
            <person name="Savage R."/>
            <person name="Osoegawa K."/>
            <person name="de Jong P."/>
            <person name="Lindberg D.R."/>
            <person name="Seaver E.C."/>
            <person name="Weisblat D.A."/>
            <person name="Putnam N.H."/>
            <person name="Grigoriev I.V."/>
            <person name="Rokhsar D.S."/>
        </authorList>
    </citation>
    <scope>NUCLEOTIDE SEQUENCE</scope>
    <source>
        <strain evidence="5">I ESC-2004</strain>
    </source>
</reference>
<dbReference type="EMBL" id="AMQN01008914">
    <property type="status" value="NOT_ANNOTATED_CDS"/>
    <property type="molecule type" value="Genomic_DNA"/>
</dbReference>
<evidence type="ECO:0000256" key="1">
    <source>
        <dbReference type="ARBA" id="ARBA00022441"/>
    </source>
</evidence>
<sequence length="230" mass="26213">MPCIPATFDRFITSPFGLYLINKNDCYFVEPKLKRVTTLPWRPVDLDGSTLAFIDGKIFAFGGGPASKSVKSINLKESNPEWKSEQEMLQAEVNPLIVQFANKVYAFDGGWGTSVTQEFDPALNEWRMRSRMPGHCFGSAVALGDKIYVVGGSQRVCYSYDPNNDEWEVLSKPTHYYYTNAATLWKGKIMLGDRKHVEEYDPVEDRWSNRDELLPDGDINRMFLYASCSF</sequence>
<keyword evidence="5" id="KW-1185">Reference proteome</keyword>
<proteinExistence type="predicted"/>
<dbReference type="SUPFAM" id="SSF117281">
    <property type="entry name" value="Kelch motif"/>
    <property type="match status" value="1"/>
</dbReference>
<keyword evidence="2" id="KW-0677">Repeat</keyword>
<dbReference type="PANTHER" id="PTHR24412">
    <property type="entry name" value="KELCH PROTEIN"/>
    <property type="match status" value="1"/>
</dbReference>
<reference evidence="3 5" key="2">
    <citation type="journal article" date="2013" name="Nature">
        <title>Insights into bilaterian evolution from three spiralian genomes.</title>
        <authorList>
            <person name="Simakov O."/>
            <person name="Marletaz F."/>
            <person name="Cho S.J."/>
            <person name="Edsinger-Gonzales E."/>
            <person name="Havlak P."/>
            <person name="Hellsten U."/>
            <person name="Kuo D.H."/>
            <person name="Larsson T."/>
            <person name="Lv J."/>
            <person name="Arendt D."/>
            <person name="Savage R."/>
            <person name="Osoegawa K."/>
            <person name="de Jong P."/>
            <person name="Grimwood J."/>
            <person name="Chapman J.A."/>
            <person name="Shapiro H."/>
            <person name="Aerts A."/>
            <person name="Otillar R.P."/>
            <person name="Terry A.Y."/>
            <person name="Boore J.L."/>
            <person name="Grigoriev I.V."/>
            <person name="Lindberg D.R."/>
            <person name="Seaver E.C."/>
            <person name="Weisblat D.A."/>
            <person name="Putnam N.H."/>
            <person name="Rokhsar D.S."/>
        </authorList>
    </citation>
    <scope>NUCLEOTIDE SEQUENCE</scope>
    <source>
        <strain evidence="3 5">I ESC-2004</strain>
    </source>
</reference>
<dbReference type="STRING" id="283909.R7U7H8"/>
<dbReference type="PANTHER" id="PTHR24412:SF272">
    <property type="entry name" value="KELCH-LIKE PROTEIN DIABLO"/>
    <property type="match status" value="1"/>
</dbReference>
<evidence type="ECO:0000313" key="5">
    <source>
        <dbReference type="Proteomes" id="UP000014760"/>
    </source>
</evidence>
<dbReference type="Pfam" id="PF01344">
    <property type="entry name" value="Kelch_1"/>
    <property type="match status" value="1"/>
</dbReference>
<dbReference type="HOGENOM" id="CLU_079995_0_0_1"/>
<evidence type="ECO:0000313" key="3">
    <source>
        <dbReference type="EMBL" id="ELU02320.1"/>
    </source>
</evidence>
<gene>
    <name evidence="3" type="ORF">CAPTEDRAFT_131513</name>
</gene>
<dbReference type="InterPro" id="IPR015915">
    <property type="entry name" value="Kelch-typ_b-propeller"/>
</dbReference>
<keyword evidence="1" id="KW-0880">Kelch repeat</keyword>
<dbReference type="AlphaFoldDB" id="R7U7H8"/>
<evidence type="ECO:0000256" key="2">
    <source>
        <dbReference type="ARBA" id="ARBA00022737"/>
    </source>
</evidence>
<dbReference type="EnsemblMetazoa" id="CapteT131513">
    <property type="protein sequence ID" value="CapteP131513"/>
    <property type="gene ID" value="CapteG131513"/>
</dbReference>
<dbReference type="Proteomes" id="UP000014760">
    <property type="component" value="Unassembled WGS sequence"/>
</dbReference>
<name>R7U7H8_CAPTE</name>
<dbReference type="InterPro" id="IPR006652">
    <property type="entry name" value="Kelch_1"/>
</dbReference>
<dbReference type="OrthoDB" id="191037at2759"/>
<dbReference type="EMBL" id="KB304204">
    <property type="protein sequence ID" value="ELU02320.1"/>
    <property type="molecule type" value="Genomic_DNA"/>
</dbReference>
<evidence type="ECO:0000313" key="4">
    <source>
        <dbReference type="EnsemblMetazoa" id="CapteP131513"/>
    </source>
</evidence>
<protein>
    <submittedName>
        <fullName evidence="3 4">Uncharacterized protein</fullName>
    </submittedName>
</protein>
<accession>R7U7H8</accession>
<organism evidence="3">
    <name type="scientific">Capitella teleta</name>
    <name type="common">Polychaete worm</name>
    <dbReference type="NCBI Taxonomy" id="283909"/>
    <lineage>
        <taxon>Eukaryota</taxon>
        <taxon>Metazoa</taxon>
        <taxon>Spiralia</taxon>
        <taxon>Lophotrochozoa</taxon>
        <taxon>Annelida</taxon>
        <taxon>Polychaeta</taxon>
        <taxon>Sedentaria</taxon>
        <taxon>Scolecida</taxon>
        <taxon>Capitellidae</taxon>
        <taxon>Capitella</taxon>
    </lineage>
</organism>
<dbReference type="Gene3D" id="2.120.10.80">
    <property type="entry name" value="Kelch-type beta propeller"/>
    <property type="match status" value="1"/>
</dbReference>
<reference evidence="4" key="3">
    <citation type="submission" date="2015-06" db="UniProtKB">
        <authorList>
            <consortium name="EnsemblMetazoa"/>
        </authorList>
    </citation>
    <scope>IDENTIFICATION</scope>
</reference>